<dbReference type="GO" id="GO:0005739">
    <property type="term" value="C:mitochondrion"/>
    <property type="evidence" value="ECO:0007669"/>
    <property type="project" value="TreeGrafter"/>
</dbReference>
<dbReference type="GO" id="GO:0004146">
    <property type="term" value="F:dihydrofolate reductase activity"/>
    <property type="evidence" value="ECO:0007669"/>
    <property type="project" value="UniProtKB-EC"/>
</dbReference>
<accession>E4UQB5</accession>
<keyword evidence="6" id="KW-0560">Oxidoreductase</keyword>
<keyword evidence="11" id="KW-1185">Reference proteome</keyword>
<dbReference type="GO" id="GO:0006730">
    <property type="term" value="P:one-carbon metabolic process"/>
    <property type="evidence" value="ECO:0007669"/>
    <property type="project" value="UniProtKB-KW"/>
</dbReference>
<dbReference type="Proteomes" id="UP000002669">
    <property type="component" value="Unassembled WGS sequence"/>
</dbReference>
<dbReference type="InParanoid" id="E4UQB5"/>
<dbReference type="UniPathway" id="UPA00077">
    <property type="reaction ID" value="UER00158"/>
</dbReference>
<dbReference type="SUPFAM" id="SSF53597">
    <property type="entry name" value="Dihydrofolate reductase-like"/>
    <property type="match status" value="1"/>
</dbReference>
<dbReference type="GO" id="GO:0046655">
    <property type="term" value="P:folic acid metabolic process"/>
    <property type="evidence" value="ECO:0007669"/>
    <property type="project" value="TreeGrafter"/>
</dbReference>
<comment type="pathway">
    <text evidence="1">Cofactor biosynthesis; tetrahydrofolate biosynthesis; 5,6,7,8-tetrahydrofolate from 7,8-dihydrofolate: step 1/1.</text>
</comment>
<dbReference type="GO" id="GO:0046654">
    <property type="term" value="P:tetrahydrofolate biosynthetic process"/>
    <property type="evidence" value="ECO:0007669"/>
    <property type="project" value="UniProtKB-UniPathway"/>
</dbReference>
<evidence type="ECO:0000313" key="11">
    <source>
        <dbReference type="Proteomes" id="UP000002669"/>
    </source>
</evidence>
<dbReference type="EMBL" id="DS989823">
    <property type="protein sequence ID" value="EFQ99196.1"/>
    <property type="molecule type" value="Genomic_DNA"/>
</dbReference>
<dbReference type="GeneID" id="10029979"/>
<protein>
    <recommendedName>
        <fullName evidence="3">Dihydrofolate reductase</fullName>
        <ecNumber evidence="2">1.5.1.3</ecNumber>
    </recommendedName>
</protein>
<dbReference type="OrthoDB" id="414698at2759"/>
<dbReference type="OMA" id="QYEFQMW"/>
<proteinExistence type="inferred from homology"/>
<dbReference type="PROSITE" id="PS51330">
    <property type="entry name" value="DHFR_2"/>
    <property type="match status" value="1"/>
</dbReference>
<dbReference type="GO" id="GO:0046452">
    <property type="term" value="P:dihydrofolate metabolic process"/>
    <property type="evidence" value="ECO:0007669"/>
    <property type="project" value="TreeGrafter"/>
</dbReference>
<evidence type="ECO:0000256" key="2">
    <source>
        <dbReference type="ARBA" id="ARBA00012856"/>
    </source>
</evidence>
<feature type="region of interest" description="Disordered" evidence="8">
    <location>
        <begin position="131"/>
        <end position="159"/>
    </location>
</feature>
<dbReference type="STRING" id="535722.E4UQB5"/>
<organism evidence="11">
    <name type="scientific">Arthroderma gypseum (strain ATCC MYA-4604 / CBS 118893)</name>
    <name type="common">Microsporum gypseum</name>
    <dbReference type="NCBI Taxonomy" id="535722"/>
    <lineage>
        <taxon>Eukaryota</taxon>
        <taxon>Fungi</taxon>
        <taxon>Dikarya</taxon>
        <taxon>Ascomycota</taxon>
        <taxon>Pezizomycotina</taxon>
        <taxon>Eurotiomycetes</taxon>
        <taxon>Eurotiomycetidae</taxon>
        <taxon>Onygenales</taxon>
        <taxon>Arthrodermataceae</taxon>
        <taxon>Nannizzia</taxon>
    </lineage>
</organism>
<dbReference type="EC" id="1.5.1.3" evidence="2"/>
<evidence type="ECO:0000256" key="7">
    <source>
        <dbReference type="RuleBase" id="RU004474"/>
    </source>
</evidence>
<dbReference type="GO" id="GO:0050661">
    <property type="term" value="F:NADP binding"/>
    <property type="evidence" value="ECO:0007669"/>
    <property type="project" value="InterPro"/>
</dbReference>
<feature type="domain" description="DHFR" evidence="9">
    <location>
        <begin position="16"/>
        <end position="296"/>
    </location>
</feature>
<dbReference type="CDD" id="cd00209">
    <property type="entry name" value="DHFR"/>
    <property type="match status" value="1"/>
</dbReference>
<dbReference type="AlphaFoldDB" id="E4UQB5"/>
<dbReference type="PANTHER" id="PTHR48069:SF3">
    <property type="entry name" value="DIHYDROFOLATE REDUCTASE"/>
    <property type="match status" value="1"/>
</dbReference>
<dbReference type="PRINTS" id="PR00070">
    <property type="entry name" value="DHFR"/>
</dbReference>
<evidence type="ECO:0000259" key="9">
    <source>
        <dbReference type="PROSITE" id="PS51330"/>
    </source>
</evidence>
<dbReference type="PANTHER" id="PTHR48069">
    <property type="entry name" value="DIHYDROFOLATE REDUCTASE"/>
    <property type="match status" value="1"/>
</dbReference>
<dbReference type="Pfam" id="PF00186">
    <property type="entry name" value="DHFR_1"/>
    <property type="match status" value="1"/>
</dbReference>
<name>E4UQB5_ARTGP</name>
<dbReference type="InterPro" id="IPR017925">
    <property type="entry name" value="DHFR_CS"/>
</dbReference>
<comment type="similarity">
    <text evidence="7">Belongs to the dihydrofolate reductase family.</text>
</comment>
<feature type="compositionally biased region" description="Polar residues" evidence="8">
    <location>
        <begin position="141"/>
        <end position="152"/>
    </location>
</feature>
<dbReference type="PROSITE" id="PS00075">
    <property type="entry name" value="DHFR_1"/>
    <property type="match status" value="1"/>
</dbReference>
<keyword evidence="5" id="KW-0521">NADP</keyword>
<dbReference type="InterPro" id="IPR001796">
    <property type="entry name" value="DHFR_dom"/>
</dbReference>
<evidence type="ECO:0000256" key="4">
    <source>
        <dbReference type="ARBA" id="ARBA00022563"/>
    </source>
</evidence>
<evidence type="ECO:0000256" key="5">
    <source>
        <dbReference type="ARBA" id="ARBA00022857"/>
    </source>
</evidence>
<sequence>MTTSTENSNMPAKLPPLTLVVATTPLTSTTNPSIRKLGIGKGGTLPWPRIKTDMSFFARITTRPPATPTASGSGPASASPAINAVIMGRKTYDSIPTRFRPLPKRLNVIITRDESGSVKERAVADWHASKKRELEKAAGQDANNAATTPTSTDEPEMIVSSSLEDALSTLQRGFVSCSSSDVQAGKRQLGNIYIMGGSEIYASSLRLTADVLGEKNPLRIVRTDVRRRAEGNTQGDVENLVDGFECDTCFPIDETDVKEGWNQVSSQQLGEWVGEDVSSDWIWEGDVAMKVLGYERL</sequence>
<keyword evidence="4" id="KW-0554">One-carbon metabolism</keyword>
<gene>
    <name evidence="10" type="ORF">MGYG_02210</name>
</gene>
<evidence type="ECO:0000256" key="8">
    <source>
        <dbReference type="SAM" id="MobiDB-lite"/>
    </source>
</evidence>
<evidence type="ECO:0000256" key="6">
    <source>
        <dbReference type="ARBA" id="ARBA00023002"/>
    </source>
</evidence>
<dbReference type="FunCoup" id="E4UQB5">
    <property type="interactions" value="441"/>
</dbReference>
<dbReference type="Gene3D" id="3.40.430.10">
    <property type="entry name" value="Dihydrofolate Reductase, subunit A"/>
    <property type="match status" value="1"/>
</dbReference>
<dbReference type="InterPro" id="IPR024072">
    <property type="entry name" value="DHFR-like_dom_sf"/>
</dbReference>
<dbReference type="VEuPathDB" id="FungiDB:MGYG_02210"/>
<evidence type="ECO:0000313" key="10">
    <source>
        <dbReference type="EMBL" id="EFQ99196.1"/>
    </source>
</evidence>
<evidence type="ECO:0000256" key="3">
    <source>
        <dbReference type="ARBA" id="ARBA00018886"/>
    </source>
</evidence>
<reference evidence="11" key="1">
    <citation type="journal article" date="2012" name="MBio">
        <title>Comparative genome analysis of Trichophyton rubrum and related dermatophytes reveals candidate genes involved in infection.</title>
        <authorList>
            <person name="Martinez D.A."/>
            <person name="Oliver B.G."/>
            <person name="Graeser Y."/>
            <person name="Goldberg J.M."/>
            <person name="Li W."/>
            <person name="Martinez-Rossi N.M."/>
            <person name="Monod M."/>
            <person name="Shelest E."/>
            <person name="Barton R.C."/>
            <person name="Birch E."/>
            <person name="Brakhage A.A."/>
            <person name="Chen Z."/>
            <person name="Gurr S.J."/>
            <person name="Heiman D."/>
            <person name="Heitman J."/>
            <person name="Kosti I."/>
            <person name="Rossi A."/>
            <person name="Saif S."/>
            <person name="Samalova M."/>
            <person name="Saunders C.W."/>
            <person name="Shea T."/>
            <person name="Summerbell R.C."/>
            <person name="Xu J."/>
            <person name="Young S."/>
            <person name="Zeng Q."/>
            <person name="Birren B.W."/>
            <person name="Cuomo C.A."/>
            <person name="White T.C."/>
        </authorList>
    </citation>
    <scope>NUCLEOTIDE SEQUENCE [LARGE SCALE GENOMIC DNA]</scope>
    <source>
        <strain evidence="11">ATCC MYA-4604 / CBS 118893</strain>
    </source>
</reference>
<dbReference type="RefSeq" id="XP_003174679.1">
    <property type="nucleotide sequence ID" value="XM_003174631.1"/>
</dbReference>
<dbReference type="HOGENOM" id="CLU_043966_2_0_1"/>
<dbReference type="InterPro" id="IPR012259">
    <property type="entry name" value="DHFR"/>
</dbReference>
<evidence type="ECO:0000256" key="1">
    <source>
        <dbReference type="ARBA" id="ARBA00004903"/>
    </source>
</evidence>
<dbReference type="eggNOG" id="KOG1324">
    <property type="taxonomic scope" value="Eukaryota"/>
</dbReference>